<name>A0A922CQ67_MANSE</name>
<dbReference type="EMBL" id="JH668460">
    <property type="protein sequence ID" value="KAG6454206.1"/>
    <property type="molecule type" value="Genomic_DNA"/>
</dbReference>
<dbReference type="Proteomes" id="UP000791440">
    <property type="component" value="Unassembled WGS sequence"/>
</dbReference>
<gene>
    <name evidence="1" type="ORF">O3G_MSEX008562</name>
</gene>
<comment type="caution">
    <text evidence="1">The sequence shown here is derived from an EMBL/GenBank/DDBJ whole genome shotgun (WGS) entry which is preliminary data.</text>
</comment>
<sequence>MSGTRFGILLTFCFGMIYCYFEVVPERIELAFTHPDHIVNASAMVKRYGRRSPYYITGKGILKQTWNNNVTVHVDTHEHLHNEYRLSFMTIHEKLCDLMNKDILMGNILRRLGFVCPVQPGVVELKNSTFKWDNFPYKLPFSKAMANMTARKTASNELLMWVKLYFTIKQHRNAKP</sequence>
<evidence type="ECO:0000313" key="2">
    <source>
        <dbReference type="Proteomes" id="UP000791440"/>
    </source>
</evidence>
<dbReference type="AlphaFoldDB" id="A0A922CQ67"/>
<organism evidence="1 2">
    <name type="scientific">Manduca sexta</name>
    <name type="common">Tobacco hawkmoth</name>
    <name type="synonym">Tobacco hornworm</name>
    <dbReference type="NCBI Taxonomy" id="7130"/>
    <lineage>
        <taxon>Eukaryota</taxon>
        <taxon>Metazoa</taxon>
        <taxon>Ecdysozoa</taxon>
        <taxon>Arthropoda</taxon>
        <taxon>Hexapoda</taxon>
        <taxon>Insecta</taxon>
        <taxon>Pterygota</taxon>
        <taxon>Neoptera</taxon>
        <taxon>Endopterygota</taxon>
        <taxon>Lepidoptera</taxon>
        <taxon>Glossata</taxon>
        <taxon>Ditrysia</taxon>
        <taxon>Bombycoidea</taxon>
        <taxon>Sphingidae</taxon>
        <taxon>Sphinginae</taxon>
        <taxon>Sphingini</taxon>
        <taxon>Manduca</taxon>
    </lineage>
</organism>
<keyword evidence="2" id="KW-1185">Reference proteome</keyword>
<dbReference type="OrthoDB" id="7116894at2759"/>
<evidence type="ECO:0000313" key="1">
    <source>
        <dbReference type="EMBL" id="KAG6454206.1"/>
    </source>
</evidence>
<proteinExistence type="predicted"/>
<accession>A0A922CQ67</accession>
<reference evidence="1" key="1">
    <citation type="journal article" date="2016" name="Insect Biochem. Mol. Biol.">
        <title>Multifaceted biological insights from a draft genome sequence of the tobacco hornworm moth, Manduca sexta.</title>
        <authorList>
            <person name="Kanost M.R."/>
            <person name="Arrese E.L."/>
            <person name="Cao X."/>
            <person name="Chen Y.R."/>
            <person name="Chellapilla S."/>
            <person name="Goldsmith M.R."/>
            <person name="Grosse-Wilde E."/>
            <person name="Heckel D.G."/>
            <person name="Herndon N."/>
            <person name="Jiang H."/>
            <person name="Papanicolaou A."/>
            <person name="Qu J."/>
            <person name="Soulages J.L."/>
            <person name="Vogel H."/>
            <person name="Walters J."/>
            <person name="Waterhouse R.M."/>
            <person name="Ahn S.J."/>
            <person name="Almeida F.C."/>
            <person name="An C."/>
            <person name="Aqrawi P."/>
            <person name="Bretschneider A."/>
            <person name="Bryant W.B."/>
            <person name="Bucks S."/>
            <person name="Chao H."/>
            <person name="Chevignon G."/>
            <person name="Christen J.M."/>
            <person name="Clarke D.F."/>
            <person name="Dittmer N.T."/>
            <person name="Ferguson L.C.F."/>
            <person name="Garavelou S."/>
            <person name="Gordon K.H.J."/>
            <person name="Gunaratna R.T."/>
            <person name="Han Y."/>
            <person name="Hauser F."/>
            <person name="He Y."/>
            <person name="Heidel-Fischer H."/>
            <person name="Hirsh A."/>
            <person name="Hu Y."/>
            <person name="Jiang H."/>
            <person name="Kalra D."/>
            <person name="Klinner C."/>
            <person name="Konig C."/>
            <person name="Kovar C."/>
            <person name="Kroll A.R."/>
            <person name="Kuwar S.S."/>
            <person name="Lee S.L."/>
            <person name="Lehman R."/>
            <person name="Li K."/>
            <person name="Li Z."/>
            <person name="Liang H."/>
            <person name="Lovelace S."/>
            <person name="Lu Z."/>
            <person name="Mansfield J.H."/>
            <person name="McCulloch K.J."/>
            <person name="Mathew T."/>
            <person name="Morton B."/>
            <person name="Muzny D.M."/>
            <person name="Neunemann D."/>
            <person name="Ongeri F."/>
            <person name="Pauchet Y."/>
            <person name="Pu L.L."/>
            <person name="Pyrousis I."/>
            <person name="Rao X.J."/>
            <person name="Redding A."/>
            <person name="Roesel C."/>
            <person name="Sanchez-Gracia A."/>
            <person name="Schaack S."/>
            <person name="Shukla A."/>
            <person name="Tetreau G."/>
            <person name="Wang Y."/>
            <person name="Xiong G.H."/>
            <person name="Traut W."/>
            <person name="Walsh T.K."/>
            <person name="Worley K.C."/>
            <person name="Wu D."/>
            <person name="Wu W."/>
            <person name="Wu Y.Q."/>
            <person name="Zhang X."/>
            <person name="Zou Z."/>
            <person name="Zucker H."/>
            <person name="Briscoe A.D."/>
            <person name="Burmester T."/>
            <person name="Clem R.J."/>
            <person name="Feyereisen R."/>
            <person name="Grimmelikhuijzen C.J.P."/>
            <person name="Hamodrakas S.J."/>
            <person name="Hansson B.S."/>
            <person name="Huguet E."/>
            <person name="Jermiin L.S."/>
            <person name="Lan Q."/>
            <person name="Lehman H.K."/>
            <person name="Lorenzen M."/>
            <person name="Merzendorfer H."/>
            <person name="Michalopoulos I."/>
            <person name="Morton D.B."/>
            <person name="Muthukrishnan S."/>
            <person name="Oakeshott J.G."/>
            <person name="Palmer W."/>
            <person name="Park Y."/>
            <person name="Passarelli A.L."/>
            <person name="Rozas J."/>
            <person name="Schwartz L.M."/>
            <person name="Smith W."/>
            <person name="Southgate A."/>
            <person name="Vilcinskas A."/>
            <person name="Vogt R."/>
            <person name="Wang P."/>
            <person name="Werren J."/>
            <person name="Yu X.Q."/>
            <person name="Zhou J.J."/>
            <person name="Brown S.J."/>
            <person name="Scherer S.E."/>
            <person name="Richards S."/>
            <person name="Blissard G.W."/>
        </authorList>
    </citation>
    <scope>NUCLEOTIDE SEQUENCE</scope>
</reference>
<protein>
    <submittedName>
        <fullName evidence="1">Uncharacterized protein</fullName>
    </submittedName>
</protein>
<reference evidence="1" key="2">
    <citation type="submission" date="2020-12" db="EMBL/GenBank/DDBJ databases">
        <authorList>
            <person name="Kanost M."/>
        </authorList>
    </citation>
    <scope>NUCLEOTIDE SEQUENCE</scope>
</reference>